<name>A0AAW0AAR2_9AGAR</name>
<sequence>MNTTAYVIVHGGAGLHSKNSEPEVKQALQLACTETLARISAAGTNFPTALDFVEHAITYLENCPLLNAGHGSNLTLSGTVECDASIMDGRTGDFGSIGAVSGIKNPIRLARAILEHARIPDPLGRIPPLTLVSHGARLFAEQLPPDIKAELLVPPETLITSRATKTWESWKSRLAGISAANTESSTEHDDMELESLQDTVGAVAFTSAAANSGSIACGVSSGGILLKHPGRVGEAAVFGAGCWARAPSNVEAEGEGVVLERTRKRAKFGIACSVSGAGEYIVRANLARAIVDALNSASPSSASSAEEEEEEDVDVHAILQRVLTEEFWLPNRSPTNPDPSAGVVLLTTAKDNDGEVVRLWCVFTTPSMAIAYASSRYPQGKALILRRPKSVESQANDRPRIFATGIAL</sequence>
<accession>A0AAW0AAR2</accession>
<dbReference type="CDD" id="cd04514">
    <property type="entry name" value="Taspase1_like"/>
    <property type="match status" value="1"/>
</dbReference>
<dbReference type="PANTHER" id="PTHR10188:SF8">
    <property type="entry name" value="THREONINE ASPARTASE 1"/>
    <property type="match status" value="1"/>
</dbReference>
<evidence type="ECO:0000313" key="3">
    <source>
        <dbReference type="EMBL" id="KAK7005745.1"/>
    </source>
</evidence>
<comment type="caution">
    <text evidence="3">The sequence shown here is derived from an EMBL/GenBank/DDBJ whole genome shotgun (WGS) entry which is preliminary data.</text>
</comment>
<dbReference type="EMBL" id="JAWWNJ010000077">
    <property type="protein sequence ID" value="KAK7005745.1"/>
    <property type="molecule type" value="Genomic_DNA"/>
</dbReference>
<dbReference type="AlphaFoldDB" id="A0AAW0AAR2"/>
<organism evidence="3 4">
    <name type="scientific">Favolaschia claudopus</name>
    <dbReference type="NCBI Taxonomy" id="2862362"/>
    <lineage>
        <taxon>Eukaryota</taxon>
        <taxon>Fungi</taxon>
        <taxon>Dikarya</taxon>
        <taxon>Basidiomycota</taxon>
        <taxon>Agaricomycotina</taxon>
        <taxon>Agaricomycetes</taxon>
        <taxon>Agaricomycetidae</taxon>
        <taxon>Agaricales</taxon>
        <taxon>Marasmiineae</taxon>
        <taxon>Mycenaceae</taxon>
        <taxon>Favolaschia</taxon>
    </lineage>
</organism>
<proteinExistence type="predicted"/>
<feature type="site" description="Cleavage; by autolysis" evidence="2">
    <location>
        <begin position="198"/>
        <end position="199"/>
    </location>
</feature>
<evidence type="ECO:0000256" key="2">
    <source>
        <dbReference type="PIRSR" id="PIRSR600246-3"/>
    </source>
</evidence>
<dbReference type="SUPFAM" id="SSF56235">
    <property type="entry name" value="N-terminal nucleophile aminohydrolases (Ntn hydrolases)"/>
    <property type="match status" value="1"/>
</dbReference>
<dbReference type="PANTHER" id="PTHR10188">
    <property type="entry name" value="L-ASPARAGINASE"/>
    <property type="match status" value="1"/>
</dbReference>
<dbReference type="GO" id="GO:0005737">
    <property type="term" value="C:cytoplasm"/>
    <property type="evidence" value="ECO:0007669"/>
    <property type="project" value="TreeGrafter"/>
</dbReference>
<evidence type="ECO:0000313" key="4">
    <source>
        <dbReference type="Proteomes" id="UP001362999"/>
    </source>
</evidence>
<feature type="active site" description="Nucleophile" evidence="1">
    <location>
        <position position="199"/>
    </location>
</feature>
<gene>
    <name evidence="3" type="ORF">R3P38DRAFT_3214691</name>
</gene>
<evidence type="ECO:0000256" key="1">
    <source>
        <dbReference type="PIRSR" id="PIRSR600246-1"/>
    </source>
</evidence>
<protein>
    <submittedName>
        <fullName evidence="3">Nucleophile aminohydrolase</fullName>
    </submittedName>
</protein>
<dbReference type="GO" id="GO:0004298">
    <property type="term" value="F:threonine-type endopeptidase activity"/>
    <property type="evidence" value="ECO:0007669"/>
    <property type="project" value="InterPro"/>
</dbReference>
<dbReference type="InterPro" id="IPR029055">
    <property type="entry name" value="Ntn_hydrolases_N"/>
</dbReference>
<reference evidence="3 4" key="1">
    <citation type="journal article" date="2024" name="J Genomics">
        <title>Draft genome sequencing and assembly of Favolaschia claudopus CIRM-BRFM 2984 isolated from oak limbs.</title>
        <authorList>
            <person name="Navarro D."/>
            <person name="Drula E."/>
            <person name="Chaduli D."/>
            <person name="Cazenave R."/>
            <person name="Ahrendt S."/>
            <person name="Wang J."/>
            <person name="Lipzen A."/>
            <person name="Daum C."/>
            <person name="Barry K."/>
            <person name="Grigoriev I.V."/>
            <person name="Favel A."/>
            <person name="Rosso M.N."/>
            <person name="Martin F."/>
        </authorList>
    </citation>
    <scope>NUCLEOTIDE SEQUENCE [LARGE SCALE GENOMIC DNA]</scope>
    <source>
        <strain evidence="3 4">CIRM-BRFM 2984</strain>
    </source>
</reference>
<dbReference type="Pfam" id="PF01112">
    <property type="entry name" value="Asparaginase_2"/>
    <property type="match status" value="1"/>
</dbReference>
<dbReference type="Proteomes" id="UP001362999">
    <property type="component" value="Unassembled WGS sequence"/>
</dbReference>
<keyword evidence="4" id="KW-1185">Reference proteome</keyword>
<dbReference type="InterPro" id="IPR037464">
    <property type="entry name" value="Taspase1"/>
</dbReference>
<dbReference type="InterPro" id="IPR000246">
    <property type="entry name" value="Peptidase_T2"/>
</dbReference>
<dbReference type="GO" id="GO:0051604">
    <property type="term" value="P:protein maturation"/>
    <property type="evidence" value="ECO:0007669"/>
    <property type="project" value="TreeGrafter"/>
</dbReference>
<dbReference type="Gene3D" id="3.60.20.30">
    <property type="entry name" value="(Glycosyl)asparaginase"/>
    <property type="match status" value="1"/>
</dbReference>